<dbReference type="InterPro" id="IPR000688">
    <property type="entry name" value="HypA/HybF"/>
</dbReference>
<dbReference type="Proteomes" id="UP001208186">
    <property type="component" value="Unassembled WGS sequence"/>
</dbReference>
<dbReference type="Gene3D" id="3.30.2320.80">
    <property type="match status" value="1"/>
</dbReference>
<reference evidence="8" key="1">
    <citation type="submission" date="2023-02" db="EMBL/GenBank/DDBJ databases">
        <title>Enrichment on poylsaccharides allowed isolation of novel metabolic and taxonomic groups of Haloarchaea.</title>
        <authorList>
            <person name="Sorokin D.Y."/>
            <person name="Elcheninov A.G."/>
            <person name="Khizhniak T.V."/>
            <person name="Kolganova T.V."/>
            <person name="Kublanov I.V."/>
        </authorList>
    </citation>
    <scope>NUCLEOTIDE SEQUENCE</scope>
    <source>
        <strain evidence="7 9">HArc-curdl5-1</strain>
        <strain evidence="8">HArc-curdl7</strain>
    </source>
</reference>
<accession>A0AAE3IAS0</accession>
<feature type="binding site" evidence="5">
    <location>
        <position position="99"/>
    </location>
    <ligand>
        <name>Zn(2+)</name>
        <dbReference type="ChEBI" id="CHEBI:29105"/>
    </ligand>
</feature>
<comment type="similarity">
    <text evidence="1 5">Belongs to the HypA/HybF family.</text>
</comment>
<protein>
    <recommendedName>
        <fullName evidence="5">Hydrogenase maturation factor HypA</fullName>
    </recommendedName>
</protein>
<evidence type="ECO:0000313" key="8">
    <source>
        <dbReference type="EMBL" id="MCU4725663.1"/>
    </source>
</evidence>
<evidence type="ECO:0000256" key="4">
    <source>
        <dbReference type="ARBA" id="ARBA00022833"/>
    </source>
</evidence>
<dbReference type="Pfam" id="PF01155">
    <property type="entry name" value="HypA"/>
    <property type="match status" value="1"/>
</dbReference>
<dbReference type="HAMAP" id="MF_00213">
    <property type="entry name" value="HypA_HybF"/>
    <property type="match status" value="1"/>
</dbReference>
<comment type="function">
    <text evidence="5">Involved in the maturation of [NiFe] hydrogenases. Required for nickel insertion into the metal center of the hydrogenase.</text>
</comment>
<evidence type="ECO:0000256" key="5">
    <source>
        <dbReference type="HAMAP-Rule" id="MF_00213"/>
    </source>
</evidence>
<dbReference type="GO" id="GO:0008270">
    <property type="term" value="F:zinc ion binding"/>
    <property type="evidence" value="ECO:0007669"/>
    <property type="project" value="UniProtKB-UniRule"/>
</dbReference>
<evidence type="ECO:0000313" key="10">
    <source>
        <dbReference type="Proteomes" id="UP001209746"/>
    </source>
</evidence>
<keyword evidence="3 5" id="KW-0479">Metal-binding</keyword>
<feature type="region of interest" description="Disordered" evidence="6">
    <location>
        <begin position="116"/>
        <end position="152"/>
    </location>
</feature>
<feature type="compositionally biased region" description="Acidic residues" evidence="6">
    <location>
        <begin position="134"/>
        <end position="144"/>
    </location>
</feature>
<feature type="binding site" evidence="5">
    <location>
        <position position="96"/>
    </location>
    <ligand>
        <name>Zn(2+)</name>
        <dbReference type="ChEBI" id="CHEBI:29105"/>
    </ligand>
</feature>
<comment type="caution">
    <text evidence="8">The sequence shown here is derived from an EMBL/GenBank/DDBJ whole genome shotgun (WGS) entry which is preliminary data.</text>
</comment>
<dbReference type="GO" id="GO:0051604">
    <property type="term" value="P:protein maturation"/>
    <property type="evidence" value="ECO:0007669"/>
    <property type="project" value="InterPro"/>
</dbReference>
<evidence type="ECO:0000313" key="7">
    <source>
        <dbReference type="EMBL" id="MCU4716732.1"/>
    </source>
</evidence>
<dbReference type="EMBL" id="JAOPKD010000001">
    <property type="protein sequence ID" value="MCU4725663.1"/>
    <property type="molecule type" value="Genomic_DNA"/>
</dbReference>
<evidence type="ECO:0000256" key="3">
    <source>
        <dbReference type="ARBA" id="ARBA00022723"/>
    </source>
</evidence>
<organism evidence="8 10">
    <name type="scientific">Halapricum hydrolyticum</name>
    <dbReference type="NCBI Taxonomy" id="2979991"/>
    <lineage>
        <taxon>Archaea</taxon>
        <taxon>Methanobacteriati</taxon>
        <taxon>Methanobacteriota</taxon>
        <taxon>Stenosarchaea group</taxon>
        <taxon>Halobacteria</taxon>
        <taxon>Halobacteriales</taxon>
        <taxon>Haloarculaceae</taxon>
        <taxon>Halapricum</taxon>
    </lineage>
</organism>
<dbReference type="EMBL" id="JAOPKC010000001">
    <property type="protein sequence ID" value="MCU4716732.1"/>
    <property type="molecule type" value="Genomic_DNA"/>
</dbReference>
<keyword evidence="4 5" id="KW-0862">Zinc</keyword>
<evidence type="ECO:0000256" key="1">
    <source>
        <dbReference type="ARBA" id="ARBA00010748"/>
    </source>
</evidence>
<dbReference type="InterPro" id="IPR020538">
    <property type="entry name" value="Hydgase_Ni_incorp_HypA/HybF_CS"/>
</dbReference>
<feature type="binding site" evidence="5">
    <location>
        <position position="73"/>
    </location>
    <ligand>
        <name>Zn(2+)</name>
        <dbReference type="ChEBI" id="CHEBI:29105"/>
    </ligand>
</feature>
<feature type="binding site" evidence="5">
    <location>
        <position position="75"/>
    </location>
    <ligand>
        <name>Zn(2+)</name>
        <dbReference type="ChEBI" id="CHEBI:29105"/>
    </ligand>
</feature>
<dbReference type="PROSITE" id="PS01249">
    <property type="entry name" value="HYPA"/>
    <property type="match status" value="1"/>
</dbReference>
<evidence type="ECO:0000256" key="2">
    <source>
        <dbReference type="ARBA" id="ARBA00022596"/>
    </source>
</evidence>
<feature type="binding site" evidence="5">
    <location>
        <position position="2"/>
    </location>
    <ligand>
        <name>Ni(2+)</name>
        <dbReference type="ChEBI" id="CHEBI:49786"/>
    </ligand>
</feature>
<keyword evidence="2 5" id="KW-0533">Nickel</keyword>
<dbReference type="PANTHER" id="PTHR34535:SF3">
    <property type="entry name" value="HYDROGENASE MATURATION FACTOR HYPA"/>
    <property type="match status" value="1"/>
</dbReference>
<proteinExistence type="inferred from homology"/>
<keyword evidence="9" id="KW-1185">Reference proteome</keyword>
<sequence>MHEFSIASQILDTAREHAEEKGAVRVTRLEIEVGEASHVNPRQLETCMEAAKTGTIAADATVEIETAAPHAECACGWSGQPDVAKNALVYAPDLTCPECGDRIDLAGGDSCRLMSLTVSDEDPTGEGSTGGDPTGEEPDEESTDESTQTETA</sequence>
<dbReference type="Proteomes" id="UP001209746">
    <property type="component" value="Unassembled WGS sequence"/>
</dbReference>
<name>A0AAE3IAS0_9EURY</name>
<evidence type="ECO:0000256" key="6">
    <source>
        <dbReference type="SAM" id="MobiDB-lite"/>
    </source>
</evidence>
<gene>
    <name evidence="5" type="primary">hypA</name>
    <name evidence="8" type="ORF">OB914_01560</name>
    <name evidence="7" type="ORF">OB916_01460</name>
</gene>
<evidence type="ECO:0000313" key="9">
    <source>
        <dbReference type="Proteomes" id="UP001208186"/>
    </source>
</evidence>
<dbReference type="PANTHER" id="PTHR34535">
    <property type="entry name" value="HYDROGENASE MATURATION FACTOR HYPA"/>
    <property type="match status" value="1"/>
</dbReference>
<dbReference type="AlphaFoldDB" id="A0AAE3IAS0"/>
<dbReference type="GO" id="GO:0016151">
    <property type="term" value="F:nickel cation binding"/>
    <property type="evidence" value="ECO:0007669"/>
    <property type="project" value="UniProtKB-UniRule"/>
</dbReference>
<dbReference type="RefSeq" id="WP_315907496.1">
    <property type="nucleotide sequence ID" value="NZ_JAOPKC010000001.1"/>
</dbReference>